<comment type="function">
    <text evidence="6">Plays an important role in the control of DNA replication and the maintenance of replication fork stability.</text>
</comment>
<evidence type="ECO:0000256" key="3">
    <source>
        <dbReference type="ARBA" id="ARBA00022763"/>
    </source>
</evidence>
<dbReference type="Proteomes" id="UP000054248">
    <property type="component" value="Unassembled WGS sequence"/>
</dbReference>
<dbReference type="PANTHER" id="PTHR13220">
    <property type="entry name" value="TIMELESS INTERACTING-RELATED"/>
    <property type="match status" value="1"/>
</dbReference>
<dbReference type="GO" id="GO:0006974">
    <property type="term" value="P:DNA damage response"/>
    <property type="evidence" value="ECO:0007669"/>
    <property type="project" value="UniProtKB-KW"/>
</dbReference>
<evidence type="ECO:0000256" key="2">
    <source>
        <dbReference type="ARBA" id="ARBA00006075"/>
    </source>
</evidence>
<feature type="compositionally biased region" description="Polar residues" evidence="7">
    <location>
        <begin position="229"/>
        <end position="247"/>
    </location>
</feature>
<gene>
    <name evidence="9" type="ORF">M407DRAFT_22634</name>
</gene>
<keyword evidence="3 6" id="KW-0227">DNA damage</keyword>
<evidence type="ECO:0000313" key="9">
    <source>
        <dbReference type="EMBL" id="KIO28155.1"/>
    </source>
</evidence>
<dbReference type="Pfam" id="PF07962">
    <property type="entry name" value="Swi3"/>
    <property type="match status" value="1"/>
</dbReference>
<proteinExistence type="inferred from homology"/>
<dbReference type="InterPro" id="IPR012923">
    <property type="entry name" value="Csm3"/>
</dbReference>
<dbReference type="STRING" id="1051891.A0A0C3QC08"/>
<dbReference type="OrthoDB" id="437078at2759"/>
<protein>
    <recommendedName>
        <fullName evidence="6">Chromosome segregation in meiosis protein</fullName>
    </recommendedName>
</protein>
<dbReference type="GO" id="GO:0031298">
    <property type="term" value="C:replication fork protection complex"/>
    <property type="evidence" value="ECO:0007669"/>
    <property type="project" value="TreeGrafter"/>
</dbReference>
<dbReference type="GO" id="GO:0003677">
    <property type="term" value="F:DNA binding"/>
    <property type="evidence" value="ECO:0007669"/>
    <property type="project" value="TreeGrafter"/>
</dbReference>
<keyword evidence="5 6" id="KW-0131">Cell cycle</keyword>
<feature type="region of interest" description="Disordered" evidence="7">
    <location>
        <begin position="59"/>
        <end position="127"/>
    </location>
</feature>
<dbReference type="AlphaFoldDB" id="A0A0C3QC08"/>
<sequence>MSKDPELANLSRFIEMTQLWAHRMYPKGQFSDTVERVEKLCHSRRMVTAMSVWKDEYKNGPLSSRLHEPSSPPADNADEESEDGGTYAREVDAEGRPIPRPTARAASSRASSRPPTMPTSASSGASDIDDADLDAIMADMARSQASSSARGIRSNQDDDMEWDLADEIEAQAPSSAKPTPSNPSNVLHKNASAEEEEAAMWAEIGGDEDELMAFMDSFQEAPPPKPTAPQESRTPSLSHSASPTAHNATDREETGMNVDATNVPPDIQKRREESKKDFEAGWDDMYE</sequence>
<keyword evidence="10" id="KW-1185">Reference proteome</keyword>
<comment type="subcellular location">
    <subcellularLocation>
        <location evidence="1 6">Nucleus</location>
    </subcellularLocation>
</comment>
<reference evidence="10" key="2">
    <citation type="submission" date="2015-01" db="EMBL/GenBank/DDBJ databases">
        <title>Evolutionary Origins and Diversification of the Mycorrhizal Mutualists.</title>
        <authorList>
            <consortium name="DOE Joint Genome Institute"/>
            <consortium name="Mycorrhizal Genomics Consortium"/>
            <person name="Kohler A."/>
            <person name="Kuo A."/>
            <person name="Nagy L.G."/>
            <person name="Floudas D."/>
            <person name="Copeland A."/>
            <person name="Barry K.W."/>
            <person name="Cichocki N."/>
            <person name="Veneault-Fourrey C."/>
            <person name="LaButti K."/>
            <person name="Lindquist E.A."/>
            <person name="Lipzen A."/>
            <person name="Lundell T."/>
            <person name="Morin E."/>
            <person name="Murat C."/>
            <person name="Riley R."/>
            <person name="Ohm R."/>
            <person name="Sun H."/>
            <person name="Tunlid A."/>
            <person name="Henrissat B."/>
            <person name="Grigoriev I.V."/>
            <person name="Hibbett D.S."/>
            <person name="Martin F."/>
        </authorList>
    </citation>
    <scope>NUCLEOTIDE SEQUENCE [LARGE SCALE GENOMIC DNA]</scope>
    <source>
        <strain evidence="10">MUT 4182</strain>
    </source>
</reference>
<dbReference type="PANTHER" id="PTHR13220:SF11">
    <property type="entry name" value="TIMELESS-INTERACTING PROTEIN"/>
    <property type="match status" value="1"/>
</dbReference>
<evidence type="ECO:0000256" key="7">
    <source>
        <dbReference type="SAM" id="MobiDB-lite"/>
    </source>
</evidence>
<evidence type="ECO:0000256" key="4">
    <source>
        <dbReference type="ARBA" id="ARBA00023242"/>
    </source>
</evidence>
<dbReference type="EMBL" id="KN822998">
    <property type="protein sequence ID" value="KIO28155.1"/>
    <property type="molecule type" value="Genomic_DNA"/>
</dbReference>
<evidence type="ECO:0000256" key="6">
    <source>
        <dbReference type="RuleBase" id="RU366049"/>
    </source>
</evidence>
<evidence type="ECO:0000256" key="1">
    <source>
        <dbReference type="ARBA" id="ARBA00004123"/>
    </source>
</evidence>
<feature type="compositionally biased region" description="Polar residues" evidence="7">
    <location>
        <begin position="172"/>
        <end position="187"/>
    </location>
</feature>
<feature type="compositionally biased region" description="Basic and acidic residues" evidence="7">
    <location>
        <begin position="267"/>
        <end position="279"/>
    </location>
</feature>
<feature type="compositionally biased region" description="Acidic residues" evidence="7">
    <location>
        <begin position="157"/>
        <end position="169"/>
    </location>
</feature>
<comment type="similarity">
    <text evidence="2 6">Belongs to the CSM3 family.</text>
</comment>
<feature type="region of interest" description="Disordered" evidence="7">
    <location>
        <begin position="141"/>
        <end position="199"/>
    </location>
</feature>
<dbReference type="GO" id="GO:0031297">
    <property type="term" value="P:replication fork processing"/>
    <property type="evidence" value="ECO:0007669"/>
    <property type="project" value="UniProtKB-UniRule"/>
</dbReference>
<feature type="compositionally biased region" description="Low complexity" evidence="7">
    <location>
        <begin position="101"/>
        <end position="126"/>
    </location>
</feature>
<dbReference type="HOGENOM" id="CLU_050882_0_0_1"/>
<accession>A0A0C3QC08</accession>
<organism evidence="9 10">
    <name type="scientific">Tulasnella calospora MUT 4182</name>
    <dbReference type="NCBI Taxonomy" id="1051891"/>
    <lineage>
        <taxon>Eukaryota</taxon>
        <taxon>Fungi</taxon>
        <taxon>Dikarya</taxon>
        <taxon>Basidiomycota</taxon>
        <taxon>Agaricomycotina</taxon>
        <taxon>Agaricomycetes</taxon>
        <taxon>Cantharellales</taxon>
        <taxon>Tulasnellaceae</taxon>
        <taxon>Tulasnella</taxon>
    </lineage>
</organism>
<evidence type="ECO:0000313" key="10">
    <source>
        <dbReference type="Proteomes" id="UP000054248"/>
    </source>
</evidence>
<evidence type="ECO:0000256" key="5">
    <source>
        <dbReference type="ARBA" id="ARBA00023306"/>
    </source>
</evidence>
<dbReference type="GO" id="GO:0043111">
    <property type="term" value="P:replication fork arrest"/>
    <property type="evidence" value="ECO:0007669"/>
    <property type="project" value="TreeGrafter"/>
</dbReference>
<name>A0A0C3QC08_9AGAM</name>
<reference evidence="9 10" key="1">
    <citation type="submission" date="2014-04" db="EMBL/GenBank/DDBJ databases">
        <authorList>
            <consortium name="DOE Joint Genome Institute"/>
            <person name="Kuo A."/>
            <person name="Girlanda M."/>
            <person name="Perotto S."/>
            <person name="Kohler A."/>
            <person name="Nagy L.G."/>
            <person name="Floudas D."/>
            <person name="Copeland A."/>
            <person name="Barry K.W."/>
            <person name="Cichocki N."/>
            <person name="Veneault-Fourrey C."/>
            <person name="LaButti K."/>
            <person name="Lindquist E.A."/>
            <person name="Lipzen A."/>
            <person name="Lundell T."/>
            <person name="Morin E."/>
            <person name="Murat C."/>
            <person name="Sun H."/>
            <person name="Tunlid A."/>
            <person name="Henrissat B."/>
            <person name="Grigoriev I.V."/>
            <person name="Hibbett D.S."/>
            <person name="Martin F."/>
            <person name="Nordberg H.P."/>
            <person name="Cantor M.N."/>
            <person name="Hua S.X."/>
        </authorList>
    </citation>
    <scope>NUCLEOTIDE SEQUENCE [LARGE SCALE GENOMIC DNA]</scope>
    <source>
        <strain evidence="9 10">MUT 4182</strain>
    </source>
</reference>
<dbReference type="InterPro" id="IPR040038">
    <property type="entry name" value="TIPIN/Csm3/Swi3"/>
</dbReference>
<keyword evidence="4 6" id="KW-0539">Nucleus</keyword>
<dbReference type="GO" id="GO:0000076">
    <property type="term" value="P:DNA replication checkpoint signaling"/>
    <property type="evidence" value="ECO:0007669"/>
    <property type="project" value="UniProtKB-UniRule"/>
</dbReference>
<feature type="region of interest" description="Disordered" evidence="7">
    <location>
        <begin position="215"/>
        <end position="287"/>
    </location>
</feature>
<feature type="domain" description="Chromosome segregation in meiosis protein 3" evidence="8">
    <location>
        <begin position="3"/>
        <end position="57"/>
    </location>
</feature>
<evidence type="ECO:0000259" key="8">
    <source>
        <dbReference type="Pfam" id="PF07962"/>
    </source>
</evidence>